<dbReference type="SUPFAM" id="SSF88946">
    <property type="entry name" value="Sigma2 domain of RNA polymerase sigma factors"/>
    <property type="match status" value="1"/>
</dbReference>
<dbReference type="CDD" id="cd06171">
    <property type="entry name" value="Sigma70_r4"/>
    <property type="match status" value="1"/>
</dbReference>
<dbReference type="InterPro" id="IPR039425">
    <property type="entry name" value="RNA_pol_sigma-70-like"/>
</dbReference>
<dbReference type="SUPFAM" id="SSF88659">
    <property type="entry name" value="Sigma3 and sigma4 domains of RNA polymerase sigma factors"/>
    <property type="match status" value="1"/>
</dbReference>
<dbReference type="InterPro" id="IPR014284">
    <property type="entry name" value="RNA_pol_sigma-70_dom"/>
</dbReference>
<comment type="similarity">
    <text evidence="1">Belongs to the sigma-70 factor family. ECF subfamily.</text>
</comment>
<dbReference type="RefSeq" id="WP_132416719.1">
    <property type="nucleotide sequence ID" value="NZ_SKFG01000002.1"/>
</dbReference>
<accession>A0A4R4EKR6</accession>
<evidence type="ECO:0000259" key="6">
    <source>
        <dbReference type="Pfam" id="PF04542"/>
    </source>
</evidence>
<evidence type="ECO:0000256" key="3">
    <source>
        <dbReference type="ARBA" id="ARBA00023082"/>
    </source>
</evidence>
<dbReference type="InterPro" id="IPR007627">
    <property type="entry name" value="RNA_pol_sigma70_r2"/>
</dbReference>
<gene>
    <name evidence="8" type="ORF">E0485_04240</name>
</gene>
<reference evidence="8 9" key="1">
    <citation type="submission" date="2019-03" db="EMBL/GenBank/DDBJ databases">
        <authorList>
            <person name="Kim M.K.M."/>
        </authorList>
    </citation>
    <scope>NUCLEOTIDE SEQUENCE [LARGE SCALE GENOMIC DNA]</scope>
    <source>
        <strain evidence="8 9">18JY21-1</strain>
    </source>
</reference>
<dbReference type="GO" id="GO:0003677">
    <property type="term" value="F:DNA binding"/>
    <property type="evidence" value="ECO:0007669"/>
    <property type="project" value="UniProtKB-KW"/>
</dbReference>
<feature type="domain" description="RNA polymerase sigma-70 region 2" evidence="6">
    <location>
        <begin position="9"/>
        <end position="75"/>
    </location>
</feature>
<keyword evidence="9" id="KW-1185">Reference proteome</keyword>
<dbReference type="NCBIfam" id="TIGR02937">
    <property type="entry name" value="sigma70-ECF"/>
    <property type="match status" value="1"/>
</dbReference>
<evidence type="ECO:0000259" key="7">
    <source>
        <dbReference type="Pfam" id="PF08281"/>
    </source>
</evidence>
<evidence type="ECO:0000313" key="8">
    <source>
        <dbReference type="EMBL" id="TCZ80073.1"/>
    </source>
</evidence>
<proteinExistence type="inferred from homology"/>
<evidence type="ECO:0000256" key="2">
    <source>
        <dbReference type="ARBA" id="ARBA00023015"/>
    </source>
</evidence>
<comment type="caution">
    <text evidence="8">The sequence shown here is derived from an EMBL/GenBank/DDBJ whole genome shotgun (WGS) entry which is preliminary data.</text>
</comment>
<evidence type="ECO:0000256" key="4">
    <source>
        <dbReference type="ARBA" id="ARBA00023125"/>
    </source>
</evidence>
<dbReference type="Pfam" id="PF08281">
    <property type="entry name" value="Sigma70_r4_2"/>
    <property type="match status" value="1"/>
</dbReference>
<dbReference type="Gene3D" id="1.10.1740.10">
    <property type="match status" value="1"/>
</dbReference>
<dbReference type="Pfam" id="PF04542">
    <property type="entry name" value="Sigma70_r2"/>
    <property type="match status" value="1"/>
</dbReference>
<dbReference type="Proteomes" id="UP000295418">
    <property type="component" value="Unassembled WGS sequence"/>
</dbReference>
<evidence type="ECO:0000256" key="5">
    <source>
        <dbReference type="ARBA" id="ARBA00023163"/>
    </source>
</evidence>
<dbReference type="AlphaFoldDB" id="A0A4R4EKR6"/>
<dbReference type="NCBIfam" id="TIGR02950">
    <property type="entry name" value="SigM_subfam"/>
    <property type="match status" value="1"/>
</dbReference>
<keyword evidence="3" id="KW-0731">Sigma factor</keyword>
<dbReference type="EMBL" id="SKFG01000002">
    <property type="protein sequence ID" value="TCZ80073.1"/>
    <property type="molecule type" value="Genomic_DNA"/>
</dbReference>
<organism evidence="8 9">
    <name type="scientific">Paenibacillus albiflavus</name>
    <dbReference type="NCBI Taxonomy" id="2545760"/>
    <lineage>
        <taxon>Bacteria</taxon>
        <taxon>Bacillati</taxon>
        <taxon>Bacillota</taxon>
        <taxon>Bacilli</taxon>
        <taxon>Bacillales</taxon>
        <taxon>Paenibacillaceae</taxon>
        <taxon>Paenibacillus</taxon>
    </lineage>
</organism>
<dbReference type="PANTHER" id="PTHR43133:SF52">
    <property type="entry name" value="ECF RNA POLYMERASE SIGMA FACTOR SIGL"/>
    <property type="match status" value="1"/>
</dbReference>
<evidence type="ECO:0000256" key="1">
    <source>
        <dbReference type="ARBA" id="ARBA00010641"/>
    </source>
</evidence>
<dbReference type="GO" id="GO:0016987">
    <property type="term" value="F:sigma factor activity"/>
    <property type="evidence" value="ECO:0007669"/>
    <property type="project" value="UniProtKB-KW"/>
</dbReference>
<dbReference type="InterPro" id="IPR014296">
    <property type="entry name" value="RNA_pol_sigma-M_bacilli"/>
</dbReference>
<keyword evidence="4" id="KW-0238">DNA-binding</keyword>
<dbReference type="InterPro" id="IPR013325">
    <property type="entry name" value="RNA_pol_sigma_r2"/>
</dbReference>
<protein>
    <submittedName>
        <fullName evidence="8">Sigma-70 family RNA polymerase sigma factor</fullName>
    </submittedName>
</protein>
<dbReference type="OrthoDB" id="9795666at2"/>
<name>A0A4R4EKR6_9BACL</name>
<dbReference type="InterPro" id="IPR013324">
    <property type="entry name" value="RNA_pol_sigma_r3/r4-like"/>
</dbReference>
<evidence type="ECO:0000313" key="9">
    <source>
        <dbReference type="Proteomes" id="UP000295418"/>
    </source>
</evidence>
<dbReference type="GO" id="GO:0006352">
    <property type="term" value="P:DNA-templated transcription initiation"/>
    <property type="evidence" value="ECO:0007669"/>
    <property type="project" value="InterPro"/>
</dbReference>
<feature type="domain" description="RNA polymerase sigma factor 70 region 4 type 2" evidence="7">
    <location>
        <begin position="105"/>
        <end position="156"/>
    </location>
</feature>
<dbReference type="InterPro" id="IPR013249">
    <property type="entry name" value="RNA_pol_sigma70_r4_t2"/>
</dbReference>
<dbReference type="PANTHER" id="PTHR43133">
    <property type="entry name" value="RNA POLYMERASE ECF-TYPE SIGMA FACTO"/>
    <property type="match status" value="1"/>
</dbReference>
<dbReference type="InterPro" id="IPR036388">
    <property type="entry name" value="WH-like_DNA-bd_sf"/>
</dbReference>
<keyword evidence="5" id="KW-0804">Transcription</keyword>
<dbReference type="Gene3D" id="1.10.10.10">
    <property type="entry name" value="Winged helix-like DNA-binding domain superfamily/Winged helix DNA-binding domain"/>
    <property type="match status" value="1"/>
</dbReference>
<sequence>MKRDTIDAIYRSYIQDIYRYLLFLSHDHHTAEDLMQETFYRAYLYLEDCKEDRIKPWLFKVAYHVFVDDKRKGRRQSVVNQEFFMRLADEHNTEESLIKQEFWAELRQVVAKLPESQQHALLLYEDHELSYQEASDIMGISLAHYKILLFRARQQLRQYREKVDKDE</sequence>
<keyword evidence="2" id="KW-0805">Transcription regulation</keyword>